<evidence type="ECO:0000256" key="2">
    <source>
        <dbReference type="PROSITE-ProRule" id="PRU00335"/>
    </source>
</evidence>
<reference evidence="5" key="1">
    <citation type="submission" date="2018-08" db="EMBL/GenBank/DDBJ databases">
        <title>Genome of Lactobacillus sp. HBUAS52074.</title>
        <authorList>
            <person name="Guo Z."/>
            <person name="Zhang Z.D."/>
        </authorList>
    </citation>
    <scope>NUCLEOTIDE SEQUENCE [LARGE SCALE GENOMIC DNA]</scope>
    <source>
        <strain evidence="5">HBUAS52074</strain>
    </source>
</reference>
<dbReference type="InterPro" id="IPR009057">
    <property type="entry name" value="Homeodomain-like_sf"/>
</dbReference>
<sequence length="202" mass="22992">MFILSKFDSNGQKRRRGADLENAVLKAAWELLQEVGYQDFTMAEVAHRANAAKPVLYRRWPEKSSLAAHAILKFGPKLDFTIPNTGSLRQDLVDFFSQLIKIFDMFGTDKLKGLVTDRLKSIPMEKLFSAPNSKNELQTAVEQILRQAENRHELSFDKLSPRVLHLPSVIFVNEVVSQEVVTQQVIIEIVDDILMPVFTAKH</sequence>
<dbReference type="PANTHER" id="PTHR30055:SF148">
    <property type="entry name" value="TETR-FAMILY TRANSCRIPTIONAL REGULATOR"/>
    <property type="match status" value="1"/>
</dbReference>
<organism evidence="4 5">
    <name type="scientific">Companilactobacillus zhachilii</name>
    <dbReference type="NCBI Taxonomy" id="2304606"/>
    <lineage>
        <taxon>Bacteria</taxon>
        <taxon>Bacillati</taxon>
        <taxon>Bacillota</taxon>
        <taxon>Bacilli</taxon>
        <taxon>Lactobacillales</taxon>
        <taxon>Lactobacillaceae</taxon>
        <taxon>Companilactobacillus</taxon>
    </lineage>
</organism>
<evidence type="ECO:0000313" key="5">
    <source>
        <dbReference type="Proteomes" id="UP000267208"/>
    </source>
</evidence>
<dbReference type="InterPro" id="IPR050109">
    <property type="entry name" value="HTH-type_TetR-like_transc_reg"/>
</dbReference>
<keyword evidence="5" id="KW-1185">Reference proteome</keyword>
<evidence type="ECO:0000259" key="3">
    <source>
        <dbReference type="PROSITE" id="PS50977"/>
    </source>
</evidence>
<dbReference type="InterPro" id="IPR001647">
    <property type="entry name" value="HTH_TetR"/>
</dbReference>
<dbReference type="Gene3D" id="1.10.357.10">
    <property type="entry name" value="Tetracycline Repressor, domain 2"/>
    <property type="match status" value="1"/>
</dbReference>
<dbReference type="KEGG" id="lzh:D1B17_04590"/>
<dbReference type="AlphaFoldDB" id="A0A386PQ68"/>
<dbReference type="PROSITE" id="PS50977">
    <property type="entry name" value="HTH_TETR_2"/>
    <property type="match status" value="1"/>
</dbReference>
<dbReference type="Proteomes" id="UP000267208">
    <property type="component" value="Chromosome"/>
</dbReference>
<evidence type="ECO:0000256" key="1">
    <source>
        <dbReference type="ARBA" id="ARBA00023125"/>
    </source>
</evidence>
<dbReference type="PANTHER" id="PTHR30055">
    <property type="entry name" value="HTH-TYPE TRANSCRIPTIONAL REGULATOR RUTR"/>
    <property type="match status" value="1"/>
</dbReference>
<dbReference type="EMBL" id="CP031933">
    <property type="protein sequence ID" value="AYE37946.1"/>
    <property type="molecule type" value="Genomic_DNA"/>
</dbReference>
<accession>A0A386PQ68</accession>
<protein>
    <submittedName>
        <fullName evidence="4">TetR/AcrR family transcriptional regulator</fullName>
    </submittedName>
</protein>
<gene>
    <name evidence="4" type="ORF">D1B17_04590</name>
</gene>
<dbReference type="Gene3D" id="1.10.10.60">
    <property type="entry name" value="Homeodomain-like"/>
    <property type="match status" value="1"/>
</dbReference>
<proteinExistence type="predicted"/>
<dbReference type="SUPFAM" id="SSF46689">
    <property type="entry name" value="Homeodomain-like"/>
    <property type="match status" value="1"/>
</dbReference>
<dbReference type="GO" id="GO:0003700">
    <property type="term" value="F:DNA-binding transcription factor activity"/>
    <property type="evidence" value="ECO:0007669"/>
    <property type="project" value="TreeGrafter"/>
</dbReference>
<evidence type="ECO:0000313" key="4">
    <source>
        <dbReference type="EMBL" id="AYE37946.1"/>
    </source>
</evidence>
<keyword evidence="1 2" id="KW-0238">DNA-binding</keyword>
<dbReference type="OrthoDB" id="9796019at2"/>
<dbReference type="GO" id="GO:0000976">
    <property type="term" value="F:transcription cis-regulatory region binding"/>
    <property type="evidence" value="ECO:0007669"/>
    <property type="project" value="TreeGrafter"/>
</dbReference>
<dbReference type="Pfam" id="PF00440">
    <property type="entry name" value="TetR_N"/>
    <property type="match status" value="1"/>
</dbReference>
<feature type="domain" description="HTH tetR-type" evidence="3">
    <location>
        <begin position="18"/>
        <end position="78"/>
    </location>
</feature>
<feature type="DNA-binding region" description="H-T-H motif" evidence="2">
    <location>
        <begin position="41"/>
        <end position="60"/>
    </location>
</feature>
<dbReference type="PRINTS" id="PR00455">
    <property type="entry name" value="HTHTETR"/>
</dbReference>
<name>A0A386PQ68_9LACO</name>